<dbReference type="InterPro" id="IPR036322">
    <property type="entry name" value="WD40_repeat_dom_sf"/>
</dbReference>
<organism evidence="5 6">
    <name type="scientific">Moniliophthora roreri</name>
    <name type="common">Frosty pod rot fungus</name>
    <name type="synonym">Monilia roreri</name>
    <dbReference type="NCBI Taxonomy" id="221103"/>
    <lineage>
        <taxon>Eukaryota</taxon>
        <taxon>Fungi</taxon>
        <taxon>Dikarya</taxon>
        <taxon>Basidiomycota</taxon>
        <taxon>Agaricomycotina</taxon>
        <taxon>Agaricomycetes</taxon>
        <taxon>Agaricomycetidae</taxon>
        <taxon>Agaricales</taxon>
        <taxon>Marasmiineae</taxon>
        <taxon>Marasmiaceae</taxon>
        <taxon>Moniliophthora</taxon>
    </lineage>
</organism>
<evidence type="ECO:0000256" key="4">
    <source>
        <dbReference type="SAM" id="MobiDB-lite"/>
    </source>
</evidence>
<dbReference type="AlphaFoldDB" id="A0A0W0F214"/>
<feature type="region of interest" description="Disordered" evidence="4">
    <location>
        <begin position="25"/>
        <end position="109"/>
    </location>
</feature>
<dbReference type="Gene3D" id="2.130.10.10">
    <property type="entry name" value="YVTN repeat-like/Quinoprotein amine dehydrogenase"/>
    <property type="match status" value="1"/>
</dbReference>
<evidence type="ECO:0000256" key="1">
    <source>
        <dbReference type="ARBA" id="ARBA00022574"/>
    </source>
</evidence>
<evidence type="ECO:0000313" key="6">
    <source>
        <dbReference type="Proteomes" id="UP000054988"/>
    </source>
</evidence>
<keyword evidence="1 3" id="KW-0853">WD repeat</keyword>
<evidence type="ECO:0000313" key="5">
    <source>
        <dbReference type="EMBL" id="KTB30363.1"/>
    </source>
</evidence>
<comment type="caution">
    <text evidence="5">The sequence shown here is derived from an EMBL/GenBank/DDBJ whole genome shotgun (WGS) entry which is preliminary data.</text>
</comment>
<dbReference type="Proteomes" id="UP000054988">
    <property type="component" value="Unassembled WGS sequence"/>
</dbReference>
<sequence>MSNGSSLGNLPGFFWDPVRRRYFPISQVNPSPSTSSRGQNANKRSRVPESSSTSQLVSRGKNKKKENNSDRKTNDRNGSNRDVVAEQTPEDMDISDATTSLRSMPGTRWRNARREIRDRLSYADREKASHDLNTLGIISRLSSGPSQAPSPSVIGNSVTTFASSQKYHTGTFDKWGARPIRFIGDSQGWLYSYIDPPQNLWSTSLADAVEVLSEINLHPHGEVKPCPIFRPKDLTKLLKGILNISFERSMHVLRLVLVQPREYLYNLYMNQGIDVTPASVIDTETISTSRTTIVTLPSVHDVRCSTILPSSAHVLGAAKKAAATFSRCANLVYAGCRYGQVLRFDLRAPNPKADKLRLSVSEYPRSTVVHMSTLPIPDWEMLVTRMDGELRTFDLRFVSSKSETMPTRSFNGHVGGLNPRSSIAVSSEGNYVFTAGDDGCVRGWSLRTSEVDPQITTGKYARRMCLSVANEGVEGFVGDQLWAAGVGESGRGIVSWCL</sequence>
<keyword evidence="2" id="KW-0677">Repeat</keyword>
<evidence type="ECO:0000256" key="2">
    <source>
        <dbReference type="ARBA" id="ARBA00022737"/>
    </source>
</evidence>
<accession>A0A0W0F214</accession>
<evidence type="ECO:0008006" key="7">
    <source>
        <dbReference type="Google" id="ProtNLM"/>
    </source>
</evidence>
<feature type="repeat" description="WD" evidence="3">
    <location>
        <begin position="422"/>
        <end position="454"/>
    </location>
</feature>
<dbReference type="GO" id="GO:0080008">
    <property type="term" value="C:Cul4-RING E3 ubiquitin ligase complex"/>
    <property type="evidence" value="ECO:0007669"/>
    <property type="project" value="TreeGrafter"/>
</dbReference>
<feature type="compositionally biased region" description="Basic and acidic residues" evidence="4">
    <location>
        <begin position="65"/>
        <end position="79"/>
    </location>
</feature>
<dbReference type="EMBL" id="LATX01002388">
    <property type="protein sequence ID" value="KTB30363.1"/>
    <property type="molecule type" value="Genomic_DNA"/>
</dbReference>
<dbReference type="PANTHER" id="PTHR44472:SF1">
    <property type="entry name" value="DDB1 AND CUL4 ASSOCIATED FACTOR 4"/>
    <property type="match status" value="1"/>
</dbReference>
<name>A0A0W0F214_MONRR</name>
<gene>
    <name evidence="5" type="ORF">WG66_17121</name>
</gene>
<protein>
    <recommendedName>
        <fullName evidence="7">WD40 repeat-like protein</fullName>
    </recommendedName>
</protein>
<proteinExistence type="predicted"/>
<dbReference type="InterPro" id="IPR052254">
    <property type="entry name" value="CUL4-DDB1_E3_ligase_receptor"/>
</dbReference>
<dbReference type="PROSITE" id="PS50082">
    <property type="entry name" value="WD_REPEATS_2"/>
    <property type="match status" value="1"/>
</dbReference>
<feature type="compositionally biased region" description="Polar residues" evidence="4">
    <location>
        <begin position="26"/>
        <end position="57"/>
    </location>
</feature>
<dbReference type="SUPFAM" id="SSF50978">
    <property type="entry name" value="WD40 repeat-like"/>
    <property type="match status" value="1"/>
</dbReference>
<reference evidence="5 6" key="1">
    <citation type="submission" date="2015-12" db="EMBL/GenBank/DDBJ databases">
        <title>Draft genome sequence of Moniliophthora roreri, the causal agent of frosty pod rot of cacao.</title>
        <authorList>
            <person name="Aime M.C."/>
            <person name="Diaz-Valderrama J.R."/>
            <person name="Kijpornyongpan T."/>
            <person name="Phillips-Mora W."/>
        </authorList>
    </citation>
    <scope>NUCLEOTIDE SEQUENCE [LARGE SCALE GENOMIC DNA]</scope>
    <source>
        <strain evidence="5 6">MCA 2952</strain>
    </source>
</reference>
<dbReference type="PANTHER" id="PTHR44472">
    <property type="entry name" value="DDB1- AND CUL4-ASSOCIATED FACTOR 4-RELATED"/>
    <property type="match status" value="1"/>
</dbReference>
<dbReference type="InterPro" id="IPR001680">
    <property type="entry name" value="WD40_rpt"/>
</dbReference>
<dbReference type="InterPro" id="IPR015943">
    <property type="entry name" value="WD40/YVTN_repeat-like_dom_sf"/>
</dbReference>
<evidence type="ECO:0000256" key="3">
    <source>
        <dbReference type="PROSITE-ProRule" id="PRU00221"/>
    </source>
</evidence>